<evidence type="ECO:0000313" key="3">
    <source>
        <dbReference type="EnsemblPlants" id="KEH15343"/>
    </source>
</evidence>
<evidence type="ECO:0000256" key="1">
    <source>
        <dbReference type="SAM" id="MobiDB-lite"/>
    </source>
</evidence>
<dbReference type="Proteomes" id="UP000002051">
    <property type="component" value="Unassembled WGS sequence"/>
</dbReference>
<proteinExistence type="predicted"/>
<protein>
    <submittedName>
        <fullName evidence="2">LamB/YcsF family protein</fullName>
    </submittedName>
</protein>
<name>A0A072TEA2_MEDTR</name>
<dbReference type="SUPFAM" id="SSF88713">
    <property type="entry name" value="Glycoside hydrolase/deacetylase"/>
    <property type="match status" value="1"/>
</dbReference>
<dbReference type="HOGENOM" id="CLU_1328129_0_0_1"/>
<feature type="compositionally biased region" description="Basic and acidic residues" evidence="1">
    <location>
        <begin position="154"/>
        <end position="164"/>
    </location>
</feature>
<dbReference type="EMBL" id="KL404037">
    <property type="protein sequence ID" value="KEH15343.1"/>
    <property type="molecule type" value="Genomic_DNA"/>
</dbReference>
<reference evidence="2 4" key="2">
    <citation type="journal article" date="2014" name="BMC Genomics">
        <title>An improved genome release (version Mt4.0) for the model legume Medicago truncatula.</title>
        <authorList>
            <person name="Tang H."/>
            <person name="Krishnakumar V."/>
            <person name="Bidwell S."/>
            <person name="Rosen B."/>
            <person name="Chan A."/>
            <person name="Zhou S."/>
            <person name="Gentzbittel L."/>
            <person name="Childs K.L."/>
            <person name="Yandell M."/>
            <person name="Gundlach H."/>
            <person name="Mayer K.F."/>
            <person name="Schwartz D.C."/>
            <person name="Town C.D."/>
        </authorList>
    </citation>
    <scope>GENOME REANNOTATION</scope>
    <source>
        <strain evidence="2">A17</strain>
        <strain evidence="3 4">cv. Jemalong A17</strain>
    </source>
</reference>
<feature type="compositionally biased region" description="Basic residues" evidence="1">
    <location>
        <begin position="89"/>
        <end position="118"/>
    </location>
</feature>
<dbReference type="InterPro" id="IPR011330">
    <property type="entry name" value="Glyco_hydro/deAcase_b/a-brl"/>
</dbReference>
<feature type="compositionally biased region" description="Basic and acidic residues" evidence="1">
    <location>
        <begin position="128"/>
        <end position="138"/>
    </location>
</feature>
<dbReference type="InterPro" id="IPR005501">
    <property type="entry name" value="LamB/YcsF/PxpA-like"/>
</dbReference>
<dbReference type="PANTHER" id="PTHR30292">
    <property type="entry name" value="UNCHARACTERIZED PROTEIN YBGL-RELATED"/>
    <property type="match status" value="1"/>
</dbReference>
<gene>
    <name evidence="2" type="ORF">MTR_1313s0010</name>
</gene>
<dbReference type="PANTHER" id="PTHR30292:SF0">
    <property type="entry name" value="5-OXOPROLINASE SUBUNIT A"/>
    <property type="match status" value="1"/>
</dbReference>
<sequence>MTDIRLDLNADVGEGYGPWRLGDDLALLPVLSSVNVACGYHAGDAEIMARTVNAANAAGVDIGAHIGLPDRIGFGRLCSRRPVAFAPASRRRAARSRRCRATHAPLHRGRRGRHHRRPLHSDAGANGDDPRRHAERGRNRARHPRRGASRWRQHRSDQPPECKHPARAACSACVPSPCIRRPIGTARTCAWPTSQFASDQHRPRKAI</sequence>
<dbReference type="STRING" id="3880.A0A072TEA2"/>
<dbReference type="AlphaFoldDB" id="A0A072TEA2"/>
<organism evidence="2 4">
    <name type="scientific">Medicago truncatula</name>
    <name type="common">Barrel medic</name>
    <name type="synonym">Medicago tribuloides</name>
    <dbReference type="NCBI Taxonomy" id="3880"/>
    <lineage>
        <taxon>Eukaryota</taxon>
        <taxon>Viridiplantae</taxon>
        <taxon>Streptophyta</taxon>
        <taxon>Embryophyta</taxon>
        <taxon>Tracheophyta</taxon>
        <taxon>Spermatophyta</taxon>
        <taxon>Magnoliopsida</taxon>
        <taxon>eudicotyledons</taxon>
        <taxon>Gunneridae</taxon>
        <taxon>Pentapetalae</taxon>
        <taxon>rosids</taxon>
        <taxon>fabids</taxon>
        <taxon>Fabales</taxon>
        <taxon>Fabaceae</taxon>
        <taxon>Papilionoideae</taxon>
        <taxon>50 kb inversion clade</taxon>
        <taxon>NPAAA clade</taxon>
        <taxon>Hologalegina</taxon>
        <taxon>IRL clade</taxon>
        <taxon>Trifolieae</taxon>
        <taxon>Medicago</taxon>
    </lineage>
</organism>
<feature type="compositionally biased region" description="Basic residues" evidence="1">
    <location>
        <begin position="139"/>
        <end position="153"/>
    </location>
</feature>
<feature type="region of interest" description="Disordered" evidence="1">
    <location>
        <begin position="86"/>
        <end position="165"/>
    </location>
</feature>
<keyword evidence="4" id="KW-1185">Reference proteome</keyword>
<dbReference type="Pfam" id="PF03746">
    <property type="entry name" value="LamB_YcsF"/>
    <property type="match status" value="1"/>
</dbReference>
<accession>A0A072TEA2</accession>
<reference evidence="2 4" key="1">
    <citation type="journal article" date="2011" name="Nature">
        <title>The Medicago genome provides insight into the evolution of rhizobial symbioses.</title>
        <authorList>
            <person name="Young N.D."/>
            <person name="Debelle F."/>
            <person name="Oldroyd G.E."/>
            <person name="Geurts R."/>
            <person name="Cannon S.B."/>
            <person name="Udvardi M.K."/>
            <person name="Benedito V.A."/>
            <person name="Mayer K.F."/>
            <person name="Gouzy J."/>
            <person name="Schoof H."/>
            <person name="Van de Peer Y."/>
            <person name="Proost S."/>
            <person name="Cook D.R."/>
            <person name="Meyers B.C."/>
            <person name="Spannagl M."/>
            <person name="Cheung F."/>
            <person name="De Mita S."/>
            <person name="Krishnakumar V."/>
            <person name="Gundlach H."/>
            <person name="Zhou S."/>
            <person name="Mudge J."/>
            <person name="Bharti A.K."/>
            <person name="Murray J.D."/>
            <person name="Naoumkina M.A."/>
            <person name="Rosen B."/>
            <person name="Silverstein K.A."/>
            <person name="Tang H."/>
            <person name="Rombauts S."/>
            <person name="Zhao P.X."/>
            <person name="Zhou P."/>
            <person name="Barbe V."/>
            <person name="Bardou P."/>
            <person name="Bechner M."/>
            <person name="Bellec A."/>
            <person name="Berger A."/>
            <person name="Berges H."/>
            <person name="Bidwell S."/>
            <person name="Bisseling T."/>
            <person name="Choisne N."/>
            <person name="Couloux A."/>
            <person name="Denny R."/>
            <person name="Deshpande S."/>
            <person name="Dai X."/>
            <person name="Doyle J.J."/>
            <person name="Dudez A.M."/>
            <person name="Farmer A.D."/>
            <person name="Fouteau S."/>
            <person name="Franken C."/>
            <person name="Gibelin C."/>
            <person name="Gish J."/>
            <person name="Goldstein S."/>
            <person name="Gonzalez A.J."/>
            <person name="Green P.J."/>
            <person name="Hallab A."/>
            <person name="Hartog M."/>
            <person name="Hua A."/>
            <person name="Humphray S.J."/>
            <person name="Jeong D.H."/>
            <person name="Jing Y."/>
            <person name="Jocker A."/>
            <person name="Kenton S.M."/>
            <person name="Kim D.J."/>
            <person name="Klee K."/>
            <person name="Lai H."/>
            <person name="Lang C."/>
            <person name="Lin S."/>
            <person name="Macmil S.L."/>
            <person name="Magdelenat G."/>
            <person name="Matthews L."/>
            <person name="McCorrison J."/>
            <person name="Monaghan E.L."/>
            <person name="Mun J.H."/>
            <person name="Najar F.Z."/>
            <person name="Nicholson C."/>
            <person name="Noirot C."/>
            <person name="O'Bleness M."/>
            <person name="Paule C.R."/>
            <person name="Poulain J."/>
            <person name="Prion F."/>
            <person name="Qin B."/>
            <person name="Qu C."/>
            <person name="Retzel E.F."/>
            <person name="Riddle C."/>
            <person name="Sallet E."/>
            <person name="Samain S."/>
            <person name="Samson N."/>
            <person name="Sanders I."/>
            <person name="Saurat O."/>
            <person name="Scarpelli C."/>
            <person name="Schiex T."/>
            <person name="Segurens B."/>
            <person name="Severin A.J."/>
            <person name="Sherrier D.J."/>
            <person name="Shi R."/>
            <person name="Sims S."/>
            <person name="Singer S.R."/>
            <person name="Sinharoy S."/>
            <person name="Sterck L."/>
            <person name="Viollet A."/>
            <person name="Wang B.B."/>
            <person name="Wang K."/>
            <person name="Wang M."/>
            <person name="Wang X."/>
            <person name="Warfsmann J."/>
            <person name="Weissenbach J."/>
            <person name="White D.D."/>
            <person name="White J.D."/>
            <person name="Wiley G.B."/>
            <person name="Wincker P."/>
            <person name="Xing Y."/>
            <person name="Yang L."/>
            <person name="Yao Z."/>
            <person name="Ying F."/>
            <person name="Zhai J."/>
            <person name="Zhou L."/>
            <person name="Zuber A."/>
            <person name="Denarie J."/>
            <person name="Dixon R.A."/>
            <person name="May G.D."/>
            <person name="Schwartz D.C."/>
            <person name="Rogers J."/>
            <person name="Quetier F."/>
            <person name="Town C.D."/>
            <person name="Roe B.A."/>
        </authorList>
    </citation>
    <scope>NUCLEOTIDE SEQUENCE [LARGE SCALE GENOMIC DNA]</scope>
    <source>
        <strain evidence="2">A17</strain>
        <strain evidence="3 4">cv. Jemalong A17</strain>
    </source>
</reference>
<dbReference type="EnsemblPlants" id="KEH15343">
    <property type="protein sequence ID" value="KEH15343"/>
    <property type="gene ID" value="MTR_1313s0010"/>
</dbReference>
<dbReference type="Gene3D" id="3.20.20.370">
    <property type="entry name" value="Glycoside hydrolase/deacetylase"/>
    <property type="match status" value="1"/>
</dbReference>
<evidence type="ECO:0000313" key="4">
    <source>
        <dbReference type="Proteomes" id="UP000002051"/>
    </source>
</evidence>
<reference evidence="3" key="3">
    <citation type="submission" date="2015-06" db="UniProtKB">
        <authorList>
            <consortium name="EnsemblPlants"/>
        </authorList>
    </citation>
    <scope>IDENTIFICATION</scope>
    <source>
        <strain evidence="3">cv. Jemalong A17</strain>
    </source>
</reference>
<dbReference type="GO" id="GO:0005975">
    <property type="term" value="P:carbohydrate metabolic process"/>
    <property type="evidence" value="ECO:0007669"/>
    <property type="project" value="InterPro"/>
</dbReference>
<evidence type="ECO:0000313" key="2">
    <source>
        <dbReference type="EMBL" id="KEH15343.1"/>
    </source>
</evidence>